<dbReference type="OrthoDB" id="5407653at2759"/>
<name>A0A2I2FP82_ASPCN</name>
<keyword evidence="3" id="KW-1185">Reference proteome</keyword>
<evidence type="ECO:0000256" key="1">
    <source>
        <dbReference type="SAM" id="MobiDB-lite"/>
    </source>
</evidence>
<reference evidence="2 3" key="1">
    <citation type="submission" date="2017-12" db="EMBL/GenBank/DDBJ databases">
        <authorList>
            <consortium name="DOE Joint Genome Institute"/>
            <person name="Haridas S."/>
            <person name="Kjaerbolling I."/>
            <person name="Vesth T.C."/>
            <person name="Frisvad J.C."/>
            <person name="Nybo J.L."/>
            <person name="Theobald S."/>
            <person name="Kuo A."/>
            <person name="Bowyer P."/>
            <person name="Matsuda Y."/>
            <person name="Mondo S."/>
            <person name="Lyhne E.K."/>
            <person name="Kogle M.E."/>
            <person name="Clum A."/>
            <person name="Lipzen A."/>
            <person name="Salamov A."/>
            <person name="Ngan C.Y."/>
            <person name="Daum C."/>
            <person name="Chiniquy J."/>
            <person name="Barry K."/>
            <person name="LaButti K."/>
            <person name="Simmons B.A."/>
            <person name="Magnuson J.K."/>
            <person name="Mortensen U.H."/>
            <person name="Larsen T.O."/>
            <person name="Grigoriev I.V."/>
            <person name="Baker S.E."/>
            <person name="Andersen M.R."/>
            <person name="Nordberg H.P."/>
            <person name="Cantor M.N."/>
            <person name="Hua S.X."/>
        </authorList>
    </citation>
    <scope>NUCLEOTIDE SEQUENCE [LARGE SCALE GENOMIC DNA]</scope>
    <source>
        <strain evidence="2 3">CBS 102.13</strain>
    </source>
</reference>
<dbReference type="AlphaFoldDB" id="A0A2I2FP82"/>
<feature type="region of interest" description="Disordered" evidence="1">
    <location>
        <begin position="370"/>
        <end position="424"/>
    </location>
</feature>
<dbReference type="Proteomes" id="UP000234585">
    <property type="component" value="Unassembled WGS sequence"/>
</dbReference>
<evidence type="ECO:0000313" key="3">
    <source>
        <dbReference type="Proteomes" id="UP000234585"/>
    </source>
</evidence>
<proteinExistence type="predicted"/>
<feature type="compositionally biased region" description="Basic residues" evidence="1">
    <location>
        <begin position="241"/>
        <end position="251"/>
    </location>
</feature>
<accession>A0A2I2FP82</accession>
<sequence length="556" mass="62628">MFGWSSAMGVPPVVAEPDAERRPPTDPTPLDFPAHRPSFNPDPDAELHVKDIYQALASIRRPQDITPERFKPFNVSVEPDVATADITGRVVSSPPLPWTPEAADPANRCYPDGSPILLDNGNPYPPKDRYDVLEKELMYDNDDAFREVSRMEPRDGRERVRVTQTRKFWIGLEHMSHYWDTSLDEYIERPATPKDNVADLMQTEPDAPQTAMEVDAPSAATTTANGNGDGRLAPQENGPKTVKKYKGRRTGAGHEMPEEIRDETVRALTEMAAWPFGCQVALPMMPPRLATKALLFPVRQTFGAARSPKDRQLARSGVMEGPVFTAQCRPDTAFRGAQEERGTGIAEVCDLFREIGGMLLAAQERGREGLTDVRPGEGQWWTSVPRWGGAPNDAVGDSAKAQCNSSEESKTPDPGNARKRSKFEHPFVATGRTRTARKLSNAERWKVVQPGPSLWDRRMRYIQIGKEPESPFDDIYMLSSINHHVAILHLRVHRRYLEILTSGESNFPPESDTPDQPWYALKLRRTKWHDLFNAQERVEALQGIWTIFHQLLRRTN</sequence>
<gene>
    <name evidence="2" type="ORF">BDW47DRAFT_121543</name>
</gene>
<organism evidence="2 3">
    <name type="scientific">Aspergillus candidus</name>
    <dbReference type="NCBI Taxonomy" id="41067"/>
    <lineage>
        <taxon>Eukaryota</taxon>
        <taxon>Fungi</taxon>
        <taxon>Dikarya</taxon>
        <taxon>Ascomycota</taxon>
        <taxon>Pezizomycotina</taxon>
        <taxon>Eurotiomycetes</taxon>
        <taxon>Eurotiomycetidae</taxon>
        <taxon>Eurotiales</taxon>
        <taxon>Aspergillaceae</taxon>
        <taxon>Aspergillus</taxon>
        <taxon>Aspergillus subgen. Circumdati</taxon>
    </lineage>
</organism>
<dbReference type="EMBL" id="KZ559117">
    <property type="protein sequence ID" value="PLB42432.1"/>
    <property type="molecule type" value="Genomic_DNA"/>
</dbReference>
<dbReference type="RefSeq" id="XP_024676444.1">
    <property type="nucleotide sequence ID" value="XM_024815647.1"/>
</dbReference>
<feature type="region of interest" description="Disordered" evidence="1">
    <location>
        <begin position="219"/>
        <end position="253"/>
    </location>
</feature>
<evidence type="ECO:0000313" key="2">
    <source>
        <dbReference type="EMBL" id="PLB42432.1"/>
    </source>
</evidence>
<feature type="region of interest" description="Disordered" evidence="1">
    <location>
        <begin position="1"/>
        <end position="45"/>
    </location>
</feature>
<dbReference type="GeneID" id="36522807"/>
<dbReference type="STRING" id="41067.A0A2I2FP82"/>
<protein>
    <submittedName>
        <fullName evidence="2">Uncharacterized protein</fullName>
    </submittedName>
</protein>